<keyword evidence="2 7" id="KW-0698">rRNA processing</keyword>
<evidence type="ECO:0000256" key="8">
    <source>
        <dbReference type="PROSITE-ProRule" id="PRU01026"/>
    </source>
</evidence>
<comment type="similarity">
    <text evidence="7">Belongs to the class I-like SAM-binding methyltransferase superfamily. rRNA adenine N(6)-methyltransferase family. RsmA subfamily.</text>
</comment>
<comment type="catalytic activity">
    <reaction evidence="7">
        <text>adenosine(1518)/adenosine(1519) in 16S rRNA + 4 S-adenosyl-L-methionine = N(6)-dimethyladenosine(1518)/N(6)-dimethyladenosine(1519) in 16S rRNA + 4 S-adenosyl-L-homocysteine + 4 H(+)</text>
        <dbReference type="Rhea" id="RHEA:19609"/>
        <dbReference type="Rhea" id="RHEA-COMP:10232"/>
        <dbReference type="Rhea" id="RHEA-COMP:10233"/>
        <dbReference type="ChEBI" id="CHEBI:15378"/>
        <dbReference type="ChEBI" id="CHEBI:57856"/>
        <dbReference type="ChEBI" id="CHEBI:59789"/>
        <dbReference type="ChEBI" id="CHEBI:74411"/>
        <dbReference type="ChEBI" id="CHEBI:74493"/>
        <dbReference type="EC" id="2.1.1.182"/>
    </reaction>
</comment>
<feature type="binding site" evidence="7 8">
    <location>
        <position position="87"/>
    </location>
    <ligand>
        <name>S-adenosyl-L-methionine</name>
        <dbReference type="ChEBI" id="CHEBI:59789"/>
    </ligand>
</feature>
<feature type="binding site" evidence="7 8">
    <location>
        <position position="15"/>
    </location>
    <ligand>
        <name>S-adenosyl-L-methionine</name>
        <dbReference type="ChEBI" id="CHEBI:59789"/>
    </ligand>
</feature>
<comment type="function">
    <text evidence="7">Specifically dimethylates two adjacent adenosines (A1518 and A1519) in the loop of a conserved hairpin near the 3'-end of 16S rRNA in the 30S particle. May play a critical role in biogenesis of 30S subunits.</text>
</comment>
<dbReference type="Proteomes" id="UP001300692">
    <property type="component" value="Unassembled WGS sequence"/>
</dbReference>
<gene>
    <name evidence="7 10" type="primary">rsmA</name>
    <name evidence="7" type="synonym">ksgA</name>
    <name evidence="10" type="ORF">N7U62_02370</name>
</gene>
<keyword evidence="6 7" id="KW-0694">RNA-binding</keyword>
<dbReference type="EMBL" id="JAOYOD010000001">
    <property type="protein sequence ID" value="MCV9385485.1"/>
    <property type="molecule type" value="Genomic_DNA"/>
</dbReference>
<protein>
    <recommendedName>
        <fullName evidence="7">Ribosomal RNA small subunit methyltransferase A</fullName>
        <ecNumber evidence="7">2.1.1.182</ecNumber>
    </recommendedName>
    <alternativeName>
        <fullName evidence="7">16S rRNA (adenine(1518)-N(6)/adenine(1519)-N(6))-dimethyltransferase</fullName>
    </alternativeName>
    <alternativeName>
        <fullName evidence="7">16S rRNA dimethyladenosine transferase</fullName>
    </alternativeName>
    <alternativeName>
        <fullName evidence="7">16S rRNA dimethylase</fullName>
    </alternativeName>
    <alternativeName>
        <fullName evidence="7">S-adenosylmethionine-6-N', N'-adenosyl(rRNA) dimethyltransferase</fullName>
    </alternativeName>
</protein>
<feature type="binding site" evidence="7 8">
    <location>
        <position position="107"/>
    </location>
    <ligand>
        <name>S-adenosyl-L-methionine</name>
        <dbReference type="ChEBI" id="CHEBI:59789"/>
    </ligand>
</feature>
<proteinExistence type="inferred from homology"/>
<evidence type="ECO:0000313" key="10">
    <source>
        <dbReference type="EMBL" id="MCV9385485.1"/>
    </source>
</evidence>
<evidence type="ECO:0000313" key="11">
    <source>
        <dbReference type="Proteomes" id="UP001300692"/>
    </source>
</evidence>
<dbReference type="InterPro" id="IPR011530">
    <property type="entry name" value="rRNA_adenine_dimethylase"/>
</dbReference>
<dbReference type="InterPro" id="IPR029063">
    <property type="entry name" value="SAM-dependent_MTases_sf"/>
</dbReference>
<comment type="subcellular location">
    <subcellularLocation>
        <location evidence="7">Cytoplasm</location>
    </subcellularLocation>
</comment>
<dbReference type="CDD" id="cd02440">
    <property type="entry name" value="AdoMet_MTases"/>
    <property type="match status" value="1"/>
</dbReference>
<feature type="binding site" evidence="7 8">
    <location>
        <position position="40"/>
    </location>
    <ligand>
        <name>S-adenosyl-L-methionine</name>
        <dbReference type="ChEBI" id="CHEBI:59789"/>
    </ligand>
</feature>
<dbReference type="InterPro" id="IPR023165">
    <property type="entry name" value="rRNA_Ade_diMease-like_C"/>
</dbReference>
<accession>A0ABT3CPV0</accession>
<dbReference type="HAMAP" id="MF_00607">
    <property type="entry name" value="16SrRNA_methyltr_A"/>
    <property type="match status" value="1"/>
</dbReference>
<keyword evidence="3 7" id="KW-0489">Methyltransferase</keyword>
<dbReference type="NCBIfam" id="TIGR00755">
    <property type="entry name" value="ksgA"/>
    <property type="match status" value="1"/>
</dbReference>
<evidence type="ECO:0000259" key="9">
    <source>
        <dbReference type="SMART" id="SM00650"/>
    </source>
</evidence>
<keyword evidence="4 7" id="KW-0808">Transferase</keyword>
<dbReference type="PANTHER" id="PTHR11727:SF7">
    <property type="entry name" value="DIMETHYLADENOSINE TRANSFERASE-RELATED"/>
    <property type="match status" value="1"/>
</dbReference>
<dbReference type="RefSeq" id="WP_264136274.1">
    <property type="nucleotide sequence ID" value="NZ_JAOYOD010000001.1"/>
</dbReference>
<evidence type="ECO:0000256" key="6">
    <source>
        <dbReference type="ARBA" id="ARBA00022884"/>
    </source>
</evidence>
<dbReference type="PROSITE" id="PS51689">
    <property type="entry name" value="SAM_RNA_A_N6_MT"/>
    <property type="match status" value="1"/>
</dbReference>
<dbReference type="PANTHER" id="PTHR11727">
    <property type="entry name" value="DIMETHYLADENOSINE TRANSFERASE"/>
    <property type="match status" value="1"/>
</dbReference>
<feature type="binding site" evidence="8">
    <location>
        <position position="63"/>
    </location>
    <ligand>
        <name>S-adenosyl-L-methionine</name>
        <dbReference type="ChEBI" id="CHEBI:59789"/>
    </ligand>
</feature>
<dbReference type="GO" id="GO:0052908">
    <property type="term" value="F:16S rRNA (adenine(1518)-N(6)/adenine(1519)-N(6))-dimethyltransferase activity"/>
    <property type="evidence" value="ECO:0007669"/>
    <property type="project" value="UniProtKB-EC"/>
</dbReference>
<dbReference type="SMART" id="SM00650">
    <property type="entry name" value="rADc"/>
    <property type="match status" value="1"/>
</dbReference>
<keyword evidence="5 7" id="KW-0949">S-adenosyl-L-methionine</keyword>
<evidence type="ECO:0000256" key="4">
    <source>
        <dbReference type="ARBA" id="ARBA00022679"/>
    </source>
</evidence>
<evidence type="ECO:0000256" key="2">
    <source>
        <dbReference type="ARBA" id="ARBA00022552"/>
    </source>
</evidence>
<dbReference type="Gene3D" id="1.10.8.100">
    <property type="entry name" value="Ribosomal RNA adenine dimethylase-like, domain 2"/>
    <property type="match status" value="1"/>
</dbReference>
<name>A0ABT3CPV0_9BACT</name>
<reference evidence="10 11" key="1">
    <citation type="submission" date="2022-10" db="EMBL/GenBank/DDBJ databases">
        <title>Comparative genomics and taxonomic characterization of three novel marine species of genus Reichenbachiella exhibiting antioxidant and polysaccharide degradation activities.</title>
        <authorList>
            <person name="Muhammad N."/>
            <person name="Lee Y.-J."/>
            <person name="Ko J."/>
            <person name="Kim S.-G."/>
        </authorList>
    </citation>
    <scope>NUCLEOTIDE SEQUENCE [LARGE SCALE GENOMIC DNA]</scope>
    <source>
        <strain evidence="10 11">ABR2-5</strain>
    </source>
</reference>
<dbReference type="Pfam" id="PF00398">
    <property type="entry name" value="RrnaAD"/>
    <property type="match status" value="1"/>
</dbReference>
<comment type="caution">
    <text evidence="10">The sequence shown here is derived from an EMBL/GenBank/DDBJ whole genome shotgun (WGS) entry which is preliminary data.</text>
</comment>
<keyword evidence="1 7" id="KW-0963">Cytoplasm</keyword>
<dbReference type="EC" id="2.1.1.182" evidence="7"/>
<evidence type="ECO:0000256" key="1">
    <source>
        <dbReference type="ARBA" id="ARBA00022490"/>
    </source>
</evidence>
<keyword evidence="11" id="KW-1185">Reference proteome</keyword>
<evidence type="ECO:0000256" key="7">
    <source>
        <dbReference type="HAMAP-Rule" id="MF_00607"/>
    </source>
</evidence>
<evidence type="ECO:0000256" key="5">
    <source>
        <dbReference type="ARBA" id="ARBA00022691"/>
    </source>
</evidence>
<dbReference type="Gene3D" id="3.40.50.150">
    <property type="entry name" value="Vaccinia Virus protein VP39"/>
    <property type="match status" value="1"/>
</dbReference>
<comment type="caution">
    <text evidence="7">Lacks conserved residue(s) required for the propagation of feature annotation.</text>
</comment>
<feature type="binding site" evidence="7 8">
    <location>
        <position position="13"/>
    </location>
    <ligand>
        <name>S-adenosyl-L-methionine</name>
        <dbReference type="ChEBI" id="CHEBI:59789"/>
    </ligand>
</feature>
<evidence type="ECO:0000256" key="3">
    <source>
        <dbReference type="ARBA" id="ARBA00022603"/>
    </source>
</evidence>
<sequence length="260" mass="29752">MAQVRPKKQLGQHFLKDLSIAQKIVDALPKDSRSNVLEIGPGTGVLSDLMVDEESFRNLVLLDVDRESIDYLEKKYKDKEVKILLADFLKEDVLSIFNNGHFSIIGNFPYNISSQIFFKVLDIKEHVDEVVCMLQKEVAERIASKEGNKDYGILSVLLQAYYDIEYLFTVPPEVFLPPPKVNSGVIRLKRNGVSDIGCDEKLFKRVVKAGFQMRRKTLRNALKPLNLPESIREQEVFNKRAEQLSVDDFIQLTNLIQSHV</sequence>
<dbReference type="InterPro" id="IPR001737">
    <property type="entry name" value="KsgA/Erm"/>
</dbReference>
<dbReference type="InterPro" id="IPR020598">
    <property type="entry name" value="rRNA_Ade_methylase_Trfase_N"/>
</dbReference>
<dbReference type="SUPFAM" id="SSF53335">
    <property type="entry name" value="S-adenosyl-L-methionine-dependent methyltransferases"/>
    <property type="match status" value="1"/>
</dbReference>
<feature type="domain" description="Ribosomal RNA adenine methylase transferase N-terminal" evidence="9">
    <location>
        <begin position="20"/>
        <end position="192"/>
    </location>
</feature>
<organism evidence="10 11">
    <name type="scientific">Reichenbachiella ulvae</name>
    <dbReference type="NCBI Taxonomy" id="2980104"/>
    <lineage>
        <taxon>Bacteria</taxon>
        <taxon>Pseudomonadati</taxon>
        <taxon>Bacteroidota</taxon>
        <taxon>Cytophagia</taxon>
        <taxon>Cytophagales</taxon>
        <taxon>Reichenbachiellaceae</taxon>
        <taxon>Reichenbachiella</taxon>
    </lineage>
</organism>